<evidence type="ECO:0000313" key="3">
    <source>
        <dbReference type="Proteomes" id="UP000199008"/>
    </source>
</evidence>
<dbReference type="AlphaFoldDB" id="A0A1G9B2X8"/>
<dbReference type="InterPro" id="IPR036237">
    <property type="entry name" value="Xyl_isomerase-like_sf"/>
</dbReference>
<dbReference type="STRING" id="576118.SAMN05216216_10272"/>
<dbReference type="SUPFAM" id="SSF51658">
    <property type="entry name" value="Xylose isomerase-like"/>
    <property type="match status" value="1"/>
</dbReference>
<dbReference type="GO" id="GO:0016853">
    <property type="term" value="F:isomerase activity"/>
    <property type="evidence" value="ECO:0007669"/>
    <property type="project" value="UniProtKB-KW"/>
</dbReference>
<sequence length="265" mass="30683">MNILLSTNTFIESGLKPLEEVMNKETAINFGLEIFPNWENEAFNRDIEALKPLIENRHLTVHGPYFNVEHSATKGTESYDYSMKQIDKTLELCKALGIHHLVFHHNNKKINKENKADSIEQSTKNLHELNEICKEADVEILIENAGVKSKENMLFDEEEFIAMAKIEENNVLIDIGHVHANGWDMENIIVSLADKITHFHLHNNDGFHDDHNRINDGSLDFDEFIKLHQKHTPDADLVLEYNYDIGYDTDKIAEDINYLKEKFKL</sequence>
<dbReference type="EMBL" id="FNFY01000002">
    <property type="protein sequence ID" value="SDK33165.1"/>
    <property type="molecule type" value="Genomic_DNA"/>
</dbReference>
<evidence type="ECO:0000259" key="1">
    <source>
        <dbReference type="Pfam" id="PF01261"/>
    </source>
</evidence>
<dbReference type="RefSeq" id="WP_092984102.1">
    <property type="nucleotide sequence ID" value="NZ_FNFY01000002.1"/>
</dbReference>
<proteinExistence type="predicted"/>
<dbReference type="OrthoDB" id="110795at2"/>
<dbReference type="Gene3D" id="3.20.20.150">
    <property type="entry name" value="Divalent-metal-dependent TIM barrel enzymes"/>
    <property type="match status" value="1"/>
</dbReference>
<accession>A0A1G9B2X8</accession>
<dbReference type="PANTHER" id="PTHR12110">
    <property type="entry name" value="HYDROXYPYRUVATE ISOMERASE"/>
    <property type="match status" value="1"/>
</dbReference>
<dbReference type="Proteomes" id="UP000199008">
    <property type="component" value="Unassembled WGS sequence"/>
</dbReference>
<evidence type="ECO:0000313" key="2">
    <source>
        <dbReference type="EMBL" id="SDK33165.1"/>
    </source>
</evidence>
<organism evidence="2 3">
    <name type="scientific">Lacicoccus qingdaonensis</name>
    <dbReference type="NCBI Taxonomy" id="576118"/>
    <lineage>
        <taxon>Bacteria</taxon>
        <taxon>Bacillati</taxon>
        <taxon>Bacillota</taxon>
        <taxon>Bacilli</taxon>
        <taxon>Bacillales</taxon>
        <taxon>Salinicoccaceae</taxon>
        <taxon>Lacicoccus</taxon>
    </lineage>
</organism>
<dbReference type="InterPro" id="IPR050312">
    <property type="entry name" value="IolE/XylAMocC-like"/>
</dbReference>
<keyword evidence="3" id="KW-1185">Reference proteome</keyword>
<name>A0A1G9B2X8_9BACL</name>
<gene>
    <name evidence="2" type="ORF">SAMN05216216_10272</name>
</gene>
<dbReference type="Pfam" id="PF01261">
    <property type="entry name" value="AP_endonuc_2"/>
    <property type="match status" value="1"/>
</dbReference>
<reference evidence="3" key="1">
    <citation type="submission" date="2016-10" db="EMBL/GenBank/DDBJ databases">
        <authorList>
            <person name="Varghese N."/>
            <person name="Submissions S."/>
        </authorList>
    </citation>
    <scope>NUCLEOTIDE SEQUENCE [LARGE SCALE GENOMIC DNA]</scope>
    <source>
        <strain evidence="3">CGMCC 1.8895</strain>
    </source>
</reference>
<protein>
    <submittedName>
        <fullName evidence="2">Sugar phosphate isomerase/epimerase</fullName>
    </submittedName>
</protein>
<keyword evidence="2" id="KW-0413">Isomerase</keyword>
<feature type="domain" description="Xylose isomerase-like TIM barrel" evidence="1">
    <location>
        <begin position="44"/>
        <end position="261"/>
    </location>
</feature>
<dbReference type="InterPro" id="IPR013022">
    <property type="entry name" value="Xyl_isomerase-like_TIM-brl"/>
</dbReference>